<name>A0ACB8UCY7_9APHY</name>
<feature type="non-terminal residue" evidence="1">
    <location>
        <position position="247"/>
    </location>
</feature>
<keyword evidence="2" id="KW-1185">Reference proteome</keyword>
<reference evidence="1" key="1">
    <citation type="journal article" date="2021" name="Environ. Microbiol.">
        <title>Gene family expansions and transcriptome signatures uncover fungal adaptations to wood decay.</title>
        <authorList>
            <person name="Hage H."/>
            <person name="Miyauchi S."/>
            <person name="Viragh M."/>
            <person name="Drula E."/>
            <person name="Min B."/>
            <person name="Chaduli D."/>
            <person name="Navarro D."/>
            <person name="Favel A."/>
            <person name="Norest M."/>
            <person name="Lesage-Meessen L."/>
            <person name="Balint B."/>
            <person name="Merenyi Z."/>
            <person name="de Eugenio L."/>
            <person name="Morin E."/>
            <person name="Martinez A.T."/>
            <person name="Baldrian P."/>
            <person name="Stursova M."/>
            <person name="Martinez M.J."/>
            <person name="Novotny C."/>
            <person name="Magnuson J.K."/>
            <person name="Spatafora J.W."/>
            <person name="Maurice S."/>
            <person name="Pangilinan J."/>
            <person name="Andreopoulos W."/>
            <person name="LaButti K."/>
            <person name="Hundley H."/>
            <person name="Na H."/>
            <person name="Kuo A."/>
            <person name="Barry K."/>
            <person name="Lipzen A."/>
            <person name="Henrissat B."/>
            <person name="Riley R."/>
            <person name="Ahrendt S."/>
            <person name="Nagy L.G."/>
            <person name="Grigoriev I.V."/>
            <person name="Martin F."/>
            <person name="Rosso M.N."/>
        </authorList>
    </citation>
    <scope>NUCLEOTIDE SEQUENCE</scope>
    <source>
        <strain evidence="1">CBS 384.51</strain>
    </source>
</reference>
<evidence type="ECO:0000313" key="1">
    <source>
        <dbReference type="EMBL" id="KAI0092084.1"/>
    </source>
</evidence>
<protein>
    <submittedName>
        <fullName evidence="1">Uncharacterized protein</fullName>
    </submittedName>
</protein>
<gene>
    <name evidence="1" type="ORF">BDY19DRAFT_875855</name>
</gene>
<sequence length="247" mass="27530">TTRINKDLEIRVENLERELSVWKLALKAADDDKEVLRKEVSRLQCNIGSFTEDNPLILCLIDGDGNLFAPYPIAEGNLAGGRHAAMRLTEGINDHMASVNNGGSSGRGQIRLTIYCNKKGLSETLTSNNVCTAEQFDEFFMGFNQAAPLFLFVDVGVGKEAVDSKIKECLRVFTRFPQTSKVFFRGGHDNGYTSTLNQLQNEGLHTKITILRGYKDLAYELKSLNLPHVEIEGVFMTKKLQNPAKKT</sequence>
<dbReference type="EMBL" id="MU274904">
    <property type="protein sequence ID" value="KAI0092084.1"/>
    <property type="molecule type" value="Genomic_DNA"/>
</dbReference>
<feature type="non-terminal residue" evidence="1">
    <location>
        <position position="1"/>
    </location>
</feature>
<proteinExistence type="predicted"/>
<comment type="caution">
    <text evidence="1">The sequence shown here is derived from an EMBL/GenBank/DDBJ whole genome shotgun (WGS) entry which is preliminary data.</text>
</comment>
<evidence type="ECO:0000313" key="2">
    <source>
        <dbReference type="Proteomes" id="UP001055072"/>
    </source>
</evidence>
<accession>A0ACB8UCY7</accession>
<dbReference type="Proteomes" id="UP001055072">
    <property type="component" value="Unassembled WGS sequence"/>
</dbReference>
<organism evidence="1 2">
    <name type="scientific">Irpex rosettiformis</name>
    <dbReference type="NCBI Taxonomy" id="378272"/>
    <lineage>
        <taxon>Eukaryota</taxon>
        <taxon>Fungi</taxon>
        <taxon>Dikarya</taxon>
        <taxon>Basidiomycota</taxon>
        <taxon>Agaricomycotina</taxon>
        <taxon>Agaricomycetes</taxon>
        <taxon>Polyporales</taxon>
        <taxon>Irpicaceae</taxon>
        <taxon>Irpex</taxon>
    </lineage>
</organism>